<dbReference type="EMBL" id="VSRR010063545">
    <property type="protein sequence ID" value="MPC83800.1"/>
    <property type="molecule type" value="Genomic_DNA"/>
</dbReference>
<reference evidence="1 2" key="1">
    <citation type="submission" date="2019-05" db="EMBL/GenBank/DDBJ databases">
        <title>Another draft genome of Portunus trituberculatus and its Hox gene families provides insights of decapod evolution.</title>
        <authorList>
            <person name="Jeong J.-H."/>
            <person name="Song I."/>
            <person name="Kim S."/>
            <person name="Choi T."/>
            <person name="Kim D."/>
            <person name="Ryu S."/>
            <person name="Kim W."/>
        </authorList>
    </citation>
    <scope>NUCLEOTIDE SEQUENCE [LARGE SCALE GENOMIC DNA]</scope>
    <source>
        <tissue evidence="1">Muscle</tissue>
    </source>
</reference>
<comment type="caution">
    <text evidence="1">The sequence shown here is derived from an EMBL/GenBank/DDBJ whole genome shotgun (WGS) entry which is preliminary data.</text>
</comment>
<dbReference type="Proteomes" id="UP000324222">
    <property type="component" value="Unassembled WGS sequence"/>
</dbReference>
<protein>
    <submittedName>
        <fullName evidence="1">Uncharacterized protein</fullName>
    </submittedName>
</protein>
<evidence type="ECO:0000313" key="2">
    <source>
        <dbReference type="Proteomes" id="UP000324222"/>
    </source>
</evidence>
<proteinExistence type="predicted"/>
<organism evidence="1 2">
    <name type="scientific">Portunus trituberculatus</name>
    <name type="common">Swimming crab</name>
    <name type="synonym">Neptunus trituberculatus</name>
    <dbReference type="NCBI Taxonomy" id="210409"/>
    <lineage>
        <taxon>Eukaryota</taxon>
        <taxon>Metazoa</taxon>
        <taxon>Ecdysozoa</taxon>
        <taxon>Arthropoda</taxon>
        <taxon>Crustacea</taxon>
        <taxon>Multicrustacea</taxon>
        <taxon>Malacostraca</taxon>
        <taxon>Eumalacostraca</taxon>
        <taxon>Eucarida</taxon>
        <taxon>Decapoda</taxon>
        <taxon>Pleocyemata</taxon>
        <taxon>Brachyura</taxon>
        <taxon>Eubrachyura</taxon>
        <taxon>Portunoidea</taxon>
        <taxon>Portunidae</taxon>
        <taxon>Portuninae</taxon>
        <taxon>Portunus</taxon>
    </lineage>
</organism>
<gene>
    <name evidence="1" type="ORF">E2C01_078517</name>
</gene>
<name>A0A5B7IH49_PORTR</name>
<keyword evidence="2" id="KW-1185">Reference proteome</keyword>
<accession>A0A5B7IH49</accession>
<dbReference type="AlphaFoldDB" id="A0A5B7IH49"/>
<evidence type="ECO:0000313" key="1">
    <source>
        <dbReference type="EMBL" id="MPC83800.1"/>
    </source>
</evidence>
<sequence length="75" mass="8148">MTPHFYGNIRVCEISRMAVVYCKIRAELASPCIEISQHPVQPSVMHKNALSSFLVPSRYSSSSSSSSSSPISTAT</sequence>